<dbReference type="PANTHER" id="PTHR43582">
    <property type="entry name" value="LINEARMYCIN RESISTANCE ATP-BINDING PROTEIN LNRL"/>
    <property type="match status" value="1"/>
</dbReference>
<evidence type="ECO:0000256" key="4">
    <source>
        <dbReference type="ARBA" id="ARBA00022840"/>
    </source>
</evidence>
<dbReference type="InterPro" id="IPR005894">
    <property type="entry name" value="DrrA"/>
</dbReference>
<dbReference type="PROSITE" id="PS00211">
    <property type="entry name" value="ABC_TRANSPORTER_1"/>
    <property type="match status" value="1"/>
</dbReference>
<evidence type="ECO:0000313" key="7">
    <source>
        <dbReference type="EMBL" id="RPF53293.1"/>
    </source>
</evidence>
<dbReference type="RefSeq" id="WP_124221736.1">
    <property type="nucleotide sequence ID" value="NZ_RKRF01000009.1"/>
</dbReference>
<dbReference type="InterPro" id="IPR017871">
    <property type="entry name" value="ABC_transporter-like_CS"/>
</dbReference>
<protein>
    <submittedName>
        <fullName evidence="7">ABC-2 type transport system ATP-binding protein</fullName>
    </submittedName>
</protein>
<keyword evidence="4 7" id="KW-0067">ATP-binding</keyword>
<dbReference type="GO" id="GO:0016887">
    <property type="term" value="F:ATP hydrolysis activity"/>
    <property type="evidence" value="ECO:0007669"/>
    <property type="project" value="InterPro"/>
</dbReference>
<dbReference type="Proteomes" id="UP000276443">
    <property type="component" value="Unassembled WGS sequence"/>
</dbReference>
<dbReference type="SMART" id="SM00382">
    <property type="entry name" value="AAA"/>
    <property type="match status" value="1"/>
</dbReference>
<dbReference type="InterPro" id="IPR003593">
    <property type="entry name" value="AAA+_ATPase"/>
</dbReference>
<dbReference type="SUPFAM" id="SSF52540">
    <property type="entry name" value="P-loop containing nucleoside triphosphate hydrolases"/>
    <property type="match status" value="1"/>
</dbReference>
<evidence type="ECO:0000313" key="8">
    <source>
        <dbReference type="Proteomes" id="UP000276443"/>
    </source>
</evidence>
<dbReference type="Gene3D" id="3.40.50.300">
    <property type="entry name" value="P-loop containing nucleotide triphosphate hydrolases"/>
    <property type="match status" value="1"/>
</dbReference>
<evidence type="ECO:0000256" key="2">
    <source>
        <dbReference type="ARBA" id="ARBA00022448"/>
    </source>
</evidence>
<evidence type="ECO:0000256" key="1">
    <source>
        <dbReference type="ARBA" id="ARBA00004413"/>
    </source>
</evidence>
<keyword evidence="3" id="KW-0547">Nucleotide-binding</keyword>
<evidence type="ECO:0000259" key="6">
    <source>
        <dbReference type="PROSITE" id="PS50893"/>
    </source>
</evidence>
<evidence type="ECO:0000256" key="3">
    <source>
        <dbReference type="ARBA" id="ARBA00022741"/>
    </source>
</evidence>
<dbReference type="PROSITE" id="PS50893">
    <property type="entry name" value="ABC_TRANSPORTER_2"/>
    <property type="match status" value="1"/>
</dbReference>
<dbReference type="NCBIfam" id="TIGR01188">
    <property type="entry name" value="drrA"/>
    <property type="match status" value="1"/>
</dbReference>
<dbReference type="GO" id="GO:1900753">
    <property type="term" value="P:doxorubicin transport"/>
    <property type="evidence" value="ECO:0007669"/>
    <property type="project" value="InterPro"/>
</dbReference>
<evidence type="ECO:0000256" key="5">
    <source>
        <dbReference type="ARBA" id="ARBA00049985"/>
    </source>
</evidence>
<reference evidence="7 8" key="1">
    <citation type="submission" date="2018-11" db="EMBL/GenBank/DDBJ databases">
        <title>Genomic Encyclopedia of Type Strains, Phase IV (KMG-IV): sequencing the most valuable type-strain genomes for metagenomic binning, comparative biology and taxonomic classification.</title>
        <authorList>
            <person name="Goeker M."/>
        </authorList>
    </citation>
    <scope>NUCLEOTIDE SEQUENCE [LARGE SCALE GENOMIC DNA]</scope>
    <source>
        <strain evidence="7 8">DSM 18090</strain>
    </source>
</reference>
<keyword evidence="2" id="KW-0813">Transport</keyword>
<dbReference type="InterPro" id="IPR003439">
    <property type="entry name" value="ABC_transporter-like_ATP-bd"/>
</dbReference>
<dbReference type="InterPro" id="IPR027417">
    <property type="entry name" value="P-loop_NTPase"/>
</dbReference>
<proteinExistence type="inferred from homology"/>
<comment type="similarity">
    <text evidence="5">Belongs to the ABC transporter superfamily. Drug exporter-1 (DrugE1) (TC 3.A.1.105) family.</text>
</comment>
<comment type="subcellular location">
    <subcellularLocation>
        <location evidence="1">Cell membrane</location>
        <topology evidence="1">Peripheral membrane protein</topology>
        <orientation evidence="1">Cytoplasmic side</orientation>
    </subcellularLocation>
</comment>
<dbReference type="GO" id="GO:0005886">
    <property type="term" value="C:plasma membrane"/>
    <property type="evidence" value="ECO:0007669"/>
    <property type="project" value="UniProtKB-SubCell"/>
</dbReference>
<dbReference type="GO" id="GO:0005524">
    <property type="term" value="F:ATP binding"/>
    <property type="evidence" value="ECO:0007669"/>
    <property type="project" value="UniProtKB-KW"/>
</dbReference>
<dbReference type="OrthoDB" id="9804819at2"/>
<accession>A0A3N5B7G8</accession>
<dbReference type="GO" id="GO:0043215">
    <property type="term" value="P:daunorubicin transport"/>
    <property type="evidence" value="ECO:0007669"/>
    <property type="project" value="InterPro"/>
</dbReference>
<organism evidence="7 8">
    <name type="scientific">Aquisalibacillus elongatus</name>
    <dbReference type="NCBI Taxonomy" id="485577"/>
    <lineage>
        <taxon>Bacteria</taxon>
        <taxon>Bacillati</taxon>
        <taxon>Bacillota</taxon>
        <taxon>Bacilli</taxon>
        <taxon>Bacillales</taxon>
        <taxon>Bacillaceae</taxon>
        <taxon>Aquisalibacillus</taxon>
    </lineage>
</organism>
<dbReference type="EMBL" id="RKRF01000009">
    <property type="protein sequence ID" value="RPF53293.1"/>
    <property type="molecule type" value="Genomic_DNA"/>
</dbReference>
<dbReference type="AlphaFoldDB" id="A0A3N5B7G8"/>
<keyword evidence="8" id="KW-1185">Reference proteome</keyword>
<gene>
    <name evidence="7" type="ORF">EDC24_1790</name>
</gene>
<feature type="domain" description="ABC transporter" evidence="6">
    <location>
        <begin position="2"/>
        <end position="233"/>
    </location>
</feature>
<name>A0A3N5B7G8_9BACI</name>
<dbReference type="Pfam" id="PF00005">
    <property type="entry name" value="ABC_tran"/>
    <property type="match status" value="1"/>
</dbReference>
<dbReference type="PANTHER" id="PTHR43582:SF2">
    <property type="entry name" value="LINEARMYCIN RESISTANCE ATP-BINDING PROTEIN LNRL"/>
    <property type="match status" value="1"/>
</dbReference>
<dbReference type="InterPro" id="IPR025302">
    <property type="entry name" value="DrrA1/2-like_C"/>
</dbReference>
<sequence>MLETVNLKKVFKRNIAADDVNLYLDEGESVGLLGPNGAGKSTTISMMSTLMKPTTGDVKWNGRSVIQNPSEIRKELGVVPQEIALYQELTALENLKFFGKIYGLSGSNLDRKIEEVVDHVGLNERQNELVKNYSGGMKRRLNIAVALLHEPEIIIMDEPTVGIDPQSRNYILEMVRQLNKEKGMTVLYTSHYMEEVERLCDRIYIMDHGKIIATGTKDELTSILSSEESILIELDRDQPNLIERYKQQESILQVTETEKGIKLIVPKGSHQLGTIFDLAEEEQAQIVSMNVQVPTLEDVFLHLTGRKLRD</sequence>
<comment type="caution">
    <text evidence="7">The sequence shown here is derived from an EMBL/GenBank/DDBJ whole genome shotgun (WGS) entry which is preliminary data.</text>
</comment>
<dbReference type="Pfam" id="PF13732">
    <property type="entry name" value="DrrA1-3_C"/>
    <property type="match status" value="1"/>
</dbReference>